<proteinExistence type="predicted"/>
<dbReference type="Pfam" id="PF00501">
    <property type="entry name" value="AMP-binding"/>
    <property type="match status" value="1"/>
</dbReference>
<dbReference type="Gene3D" id="3.30.300.30">
    <property type="match status" value="1"/>
</dbReference>
<dbReference type="GO" id="GO:0016874">
    <property type="term" value="F:ligase activity"/>
    <property type="evidence" value="ECO:0007669"/>
    <property type="project" value="UniProtKB-KW"/>
</dbReference>
<dbReference type="Gene3D" id="3.40.50.12780">
    <property type="entry name" value="N-terminal domain of ligase-like"/>
    <property type="match status" value="1"/>
</dbReference>
<accession>A0A1M6E3F5</accession>
<evidence type="ECO:0000259" key="1">
    <source>
        <dbReference type="Pfam" id="PF00501"/>
    </source>
</evidence>
<dbReference type="InterPro" id="IPR000873">
    <property type="entry name" value="AMP-dep_synth/lig_dom"/>
</dbReference>
<organism evidence="2 3">
    <name type="scientific">Propionispora hippei DSM 15287</name>
    <dbReference type="NCBI Taxonomy" id="1123003"/>
    <lineage>
        <taxon>Bacteria</taxon>
        <taxon>Bacillati</taxon>
        <taxon>Bacillota</taxon>
        <taxon>Negativicutes</taxon>
        <taxon>Selenomonadales</taxon>
        <taxon>Sporomusaceae</taxon>
        <taxon>Propionispora</taxon>
    </lineage>
</organism>
<name>A0A1M6E3F5_9FIRM</name>
<dbReference type="InterPro" id="IPR045851">
    <property type="entry name" value="AMP-bd_C_sf"/>
</dbReference>
<dbReference type="PROSITE" id="PS00455">
    <property type="entry name" value="AMP_BINDING"/>
    <property type="match status" value="1"/>
</dbReference>
<evidence type="ECO:0000313" key="3">
    <source>
        <dbReference type="Proteomes" id="UP000322917"/>
    </source>
</evidence>
<dbReference type="SUPFAM" id="SSF56801">
    <property type="entry name" value="Acetyl-CoA synthetase-like"/>
    <property type="match status" value="1"/>
</dbReference>
<dbReference type="Proteomes" id="UP000322917">
    <property type="component" value="Unassembled WGS sequence"/>
</dbReference>
<keyword evidence="3" id="KW-1185">Reference proteome</keyword>
<dbReference type="AlphaFoldDB" id="A0A1M6E3F5"/>
<dbReference type="PANTHER" id="PTHR43845">
    <property type="entry name" value="BLR5969 PROTEIN"/>
    <property type="match status" value="1"/>
</dbReference>
<gene>
    <name evidence="2" type="ORF">SAMN02745170_01109</name>
</gene>
<keyword evidence="2" id="KW-0436">Ligase</keyword>
<feature type="domain" description="AMP-dependent synthetase/ligase" evidence="1">
    <location>
        <begin position="81"/>
        <end position="304"/>
    </location>
</feature>
<protein>
    <submittedName>
        <fullName evidence="2">Phenylacetate-CoA ligase</fullName>
    </submittedName>
</protein>
<dbReference type="RefSeq" id="WP_188128208.1">
    <property type="nucleotide sequence ID" value="NZ_FQZD01000007.1"/>
</dbReference>
<reference evidence="2 3" key="1">
    <citation type="submission" date="2016-11" db="EMBL/GenBank/DDBJ databases">
        <authorList>
            <person name="Varghese N."/>
            <person name="Submissions S."/>
        </authorList>
    </citation>
    <scope>NUCLEOTIDE SEQUENCE [LARGE SCALE GENOMIC DNA]</scope>
    <source>
        <strain evidence="2 3">DSM 15287</strain>
    </source>
</reference>
<dbReference type="InterPro" id="IPR042099">
    <property type="entry name" value="ANL_N_sf"/>
</dbReference>
<evidence type="ECO:0000313" key="2">
    <source>
        <dbReference type="EMBL" id="SHI79788.1"/>
    </source>
</evidence>
<sequence length="442" mass="49284">MIAEVIDRTLRRFEDQNCRPAAVKRAGAFFKHTVEQGLRPGFIDAVQELRLRHILQYVQERSPFYRRLFKEYAIKAETIRTVADLAQIPFTTAADIRQWQDFLCVPEDRLSAVFTTSGTTGEPKRVYYTFREMQALSNLYGMTIRMVHSGRLVALIALPIGHGLWIGGASVQRAVERAGGLPLMVGADNPAETVTWLKRFSPDMIFSSPSYLTAVTREAQQIGYRKPVGKIALVGERLTAEHKAFFQEYWGAAVFDIYGSTEIGSAQTISLPGCQAFHINDLHLVTEIIDPATGQPAQEGELVFTTLRRDGMPFIRYRSGDRGSWAACPCWLPLRAVHIGGRTDDMIVAGDMNLYGRVIADAVGKVPKTTGRILVRVEKAGLVDQLTVQVEGQPDEILVRAALQKAYPELAVNMKNGNLQLVIEPISSLGQQIKDIRVRDLR</sequence>
<dbReference type="InterPro" id="IPR020845">
    <property type="entry name" value="AMP-binding_CS"/>
</dbReference>
<dbReference type="EMBL" id="FQZD01000007">
    <property type="protein sequence ID" value="SHI79788.1"/>
    <property type="molecule type" value="Genomic_DNA"/>
</dbReference>
<dbReference type="PANTHER" id="PTHR43845:SF1">
    <property type="entry name" value="BLR5969 PROTEIN"/>
    <property type="match status" value="1"/>
</dbReference>